<keyword evidence="3" id="KW-0255">Endonuclease</keyword>
<reference evidence="3 4" key="1">
    <citation type="submission" date="2023-12" db="EMBL/GenBank/DDBJ databases">
        <title>Jeotgalibacillus haloalkaliphilus sp. nov., a novel salt-tolerant bacteria, isolated from the estuary of the Fenhe River into the Yellow River.</title>
        <authorList>
            <person name="Li Y."/>
        </authorList>
    </citation>
    <scope>NUCLEOTIDE SEQUENCE [LARGE SCALE GENOMIC DNA]</scope>
    <source>
        <strain evidence="3 4">HH7-29</strain>
    </source>
</reference>
<dbReference type="PANTHER" id="PTHR35149">
    <property type="entry name" value="SLL5132 PROTEIN"/>
    <property type="match status" value="1"/>
</dbReference>
<feature type="domain" description="GmrSD restriction endonucleases N-terminal" evidence="1">
    <location>
        <begin position="10"/>
        <end position="237"/>
    </location>
</feature>
<gene>
    <name evidence="3" type="ORF">UFB30_02160</name>
</gene>
<keyword evidence="3" id="KW-0540">Nuclease</keyword>
<dbReference type="Pfam" id="PF03235">
    <property type="entry name" value="GmrSD_N"/>
    <property type="match status" value="1"/>
</dbReference>
<dbReference type="Proteomes" id="UP001292084">
    <property type="component" value="Unassembled WGS sequence"/>
</dbReference>
<dbReference type="EMBL" id="JAXQNN010000001">
    <property type="protein sequence ID" value="MDZ5711002.1"/>
    <property type="molecule type" value="Genomic_DNA"/>
</dbReference>
<proteinExistence type="predicted"/>
<feature type="domain" description="GmrSD restriction endonucleases C-terminal" evidence="2">
    <location>
        <begin position="444"/>
        <end position="597"/>
    </location>
</feature>
<keyword evidence="3" id="KW-0378">Hydrolase</keyword>
<evidence type="ECO:0000259" key="1">
    <source>
        <dbReference type="Pfam" id="PF03235"/>
    </source>
</evidence>
<dbReference type="InterPro" id="IPR004919">
    <property type="entry name" value="GmrSD_N"/>
</dbReference>
<comment type="caution">
    <text evidence="3">The sequence shown here is derived from an EMBL/GenBank/DDBJ whole genome shotgun (WGS) entry which is preliminary data.</text>
</comment>
<protein>
    <submittedName>
        <fullName evidence="3">DUF262 domain-containing HNH endonuclease family protein</fullName>
    </submittedName>
</protein>
<name>A0ABU5KII1_9BACL</name>
<evidence type="ECO:0000313" key="4">
    <source>
        <dbReference type="Proteomes" id="UP001292084"/>
    </source>
</evidence>
<dbReference type="RefSeq" id="WP_322420027.1">
    <property type="nucleotide sequence ID" value="NZ_JAXQNN010000001.1"/>
</dbReference>
<dbReference type="InterPro" id="IPR011089">
    <property type="entry name" value="GmrSD_C"/>
</dbReference>
<evidence type="ECO:0000259" key="2">
    <source>
        <dbReference type="Pfam" id="PF07510"/>
    </source>
</evidence>
<dbReference type="GO" id="GO:0004519">
    <property type="term" value="F:endonuclease activity"/>
    <property type="evidence" value="ECO:0007669"/>
    <property type="project" value="UniProtKB-KW"/>
</dbReference>
<accession>A0ABU5KII1</accession>
<dbReference type="PANTHER" id="PTHR35149:SF2">
    <property type="entry name" value="DUF262 DOMAIN-CONTAINING PROTEIN"/>
    <property type="match status" value="1"/>
</dbReference>
<keyword evidence="4" id="KW-1185">Reference proteome</keyword>
<sequence>MINNVTKAPISQLLDSERSYIYHIPKYQREYTWSKSQWENLFDDLTENDAGYFLGSIICINTITSALGDPEFEVVDGQQRLTTLSILLATLYGVLDDHRGELDEDNVSDLLQLKRKIVLKKDNNKIRVSPQIQNSNLEDYEYLMGELKILPSRKKPKNTGNRRIYKAHTYFKNRLLEEGENSVEKIKKWLLILEKVNAAIVVMIEVSTHADAYTLFESLNNRGTPLTAVDLMKNLLLAQVDQNKNSSIDVFFDQWTQILDLIGNEYKIQERFFRHYYNAFRTTINEPFKKGNESKKFPLGAIATRSTLLSIYQTMIKNDPEKFLDSIIRSARVYASILLNEEDLPAEIKEHLKDLERIQGSPSHLLLLYLFENQAKLFLDDQTLSKIVSLLVKFFVRRNLTDVPNTRDLTKIFMDIILLIEENDLIENNIYILIRDQLKRHSVDDMIFKDKLRGDIYEENAGAARFVLSKIAQQGMTKESKVNLWERNKNNKYVWTIEHIFPQGKNIPQDWVDMIADGDVEKARDHQQNLVHTLGNLTITGYNSNLSNLPFITKRDKTDRNGLYIGFKNGINLNEDLKNAEAWKPEMINKRTENLVERILILMSF</sequence>
<dbReference type="Pfam" id="PF07510">
    <property type="entry name" value="GmrSD_C"/>
    <property type="match status" value="1"/>
</dbReference>
<evidence type="ECO:0000313" key="3">
    <source>
        <dbReference type="EMBL" id="MDZ5711002.1"/>
    </source>
</evidence>
<organism evidence="3 4">
    <name type="scientific">Jeotgalibacillus haloalkalitolerans</name>
    <dbReference type="NCBI Taxonomy" id="3104292"/>
    <lineage>
        <taxon>Bacteria</taxon>
        <taxon>Bacillati</taxon>
        <taxon>Bacillota</taxon>
        <taxon>Bacilli</taxon>
        <taxon>Bacillales</taxon>
        <taxon>Caryophanaceae</taxon>
        <taxon>Jeotgalibacillus</taxon>
    </lineage>
</organism>